<reference evidence="2" key="1">
    <citation type="journal article" date="2021" name="Genome Biol. Evol.">
        <title>The assembled and annotated genome of the fairy-ring fungus Marasmius oreades.</title>
        <authorList>
            <person name="Hiltunen M."/>
            <person name="Ament-Velasquez S.L."/>
            <person name="Johannesson H."/>
        </authorList>
    </citation>
    <scope>NUCLEOTIDE SEQUENCE</scope>
    <source>
        <strain evidence="2">03SP1</strain>
    </source>
</reference>
<protein>
    <submittedName>
        <fullName evidence="2">Uncharacterized protein</fullName>
    </submittedName>
</protein>
<feature type="region of interest" description="Disordered" evidence="1">
    <location>
        <begin position="181"/>
        <end position="201"/>
    </location>
</feature>
<organism evidence="2 3">
    <name type="scientific">Marasmius oreades</name>
    <name type="common">fairy-ring Marasmius</name>
    <dbReference type="NCBI Taxonomy" id="181124"/>
    <lineage>
        <taxon>Eukaryota</taxon>
        <taxon>Fungi</taxon>
        <taxon>Dikarya</taxon>
        <taxon>Basidiomycota</taxon>
        <taxon>Agaricomycotina</taxon>
        <taxon>Agaricomycetes</taxon>
        <taxon>Agaricomycetidae</taxon>
        <taxon>Agaricales</taxon>
        <taxon>Marasmiineae</taxon>
        <taxon>Marasmiaceae</taxon>
        <taxon>Marasmius</taxon>
    </lineage>
</organism>
<accession>A0A9P7RML5</accession>
<feature type="region of interest" description="Disordered" evidence="1">
    <location>
        <begin position="1"/>
        <end position="24"/>
    </location>
</feature>
<dbReference type="OrthoDB" id="3030476at2759"/>
<name>A0A9P7RML5_9AGAR</name>
<evidence type="ECO:0000313" key="3">
    <source>
        <dbReference type="Proteomes" id="UP001049176"/>
    </source>
</evidence>
<dbReference type="RefSeq" id="XP_043002736.1">
    <property type="nucleotide sequence ID" value="XM_043159137.1"/>
</dbReference>
<dbReference type="GeneID" id="66071308"/>
<dbReference type="KEGG" id="more:E1B28_002232"/>
<feature type="compositionally biased region" description="Acidic residues" evidence="1">
    <location>
        <begin position="181"/>
        <end position="199"/>
    </location>
</feature>
<evidence type="ECO:0000256" key="1">
    <source>
        <dbReference type="SAM" id="MobiDB-lite"/>
    </source>
</evidence>
<gene>
    <name evidence="2" type="ORF">E1B28_002232</name>
</gene>
<dbReference type="Proteomes" id="UP001049176">
    <property type="component" value="Chromosome 10"/>
</dbReference>
<dbReference type="EMBL" id="CM032190">
    <property type="protein sequence ID" value="KAG7086265.1"/>
    <property type="molecule type" value="Genomic_DNA"/>
</dbReference>
<sequence length="272" mass="30177">MQIAHKRKHSSDLGSQGKSPKRGRFSSLFGLSIFEYDRQDASSSSYRVPKAPPTCTVSLETAGVLERYSKNATLASSSSESIPIISLPVATRFRCSPSSSQSLFKGHHTRSNIVPVSQDERILTPPSNLRKRGDVKLVAMVRRSVVAANCVDGSQDVLLAQRLGGYLDLWGWREREQEERDVESAFEMDVDDEGQDDDGETKPLVKSVLISSPSPSPSNQYTKLSLDQLVATLTLKHHERSLVTGRLKERDATVSRTIKRSSSCLRWELGQM</sequence>
<evidence type="ECO:0000313" key="2">
    <source>
        <dbReference type="EMBL" id="KAG7086265.1"/>
    </source>
</evidence>
<keyword evidence="3" id="KW-1185">Reference proteome</keyword>
<proteinExistence type="predicted"/>
<dbReference type="AlphaFoldDB" id="A0A9P7RML5"/>
<comment type="caution">
    <text evidence="2">The sequence shown here is derived from an EMBL/GenBank/DDBJ whole genome shotgun (WGS) entry which is preliminary data.</text>
</comment>